<organism evidence="1 2">
    <name type="scientific">Malus domestica</name>
    <name type="common">Apple</name>
    <name type="synonym">Pyrus malus</name>
    <dbReference type="NCBI Taxonomy" id="3750"/>
    <lineage>
        <taxon>Eukaryota</taxon>
        <taxon>Viridiplantae</taxon>
        <taxon>Streptophyta</taxon>
        <taxon>Embryophyta</taxon>
        <taxon>Tracheophyta</taxon>
        <taxon>Spermatophyta</taxon>
        <taxon>Magnoliopsida</taxon>
        <taxon>eudicotyledons</taxon>
        <taxon>Gunneridae</taxon>
        <taxon>Pentapetalae</taxon>
        <taxon>rosids</taxon>
        <taxon>fabids</taxon>
        <taxon>Rosales</taxon>
        <taxon>Rosaceae</taxon>
        <taxon>Amygdaloideae</taxon>
        <taxon>Maleae</taxon>
        <taxon>Malus</taxon>
    </lineage>
</organism>
<protein>
    <submittedName>
        <fullName evidence="1">Uncharacterized protein</fullName>
    </submittedName>
</protein>
<name>A0A498I3Z2_MALDO</name>
<sequence>MNHKRRFDKLRHGATLPTSFTGVLGEELGRKALVGDGGAVGRKGWPGWVLGVGRVGMGGDSGEEGGSVFFFL</sequence>
<evidence type="ECO:0000313" key="1">
    <source>
        <dbReference type="EMBL" id="RXH76171.1"/>
    </source>
</evidence>
<proteinExistence type="predicted"/>
<gene>
    <name evidence="1" type="ORF">DVH24_019059</name>
</gene>
<dbReference type="Proteomes" id="UP000290289">
    <property type="component" value="Chromosome 14"/>
</dbReference>
<dbReference type="AlphaFoldDB" id="A0A498I3Z2"/>
<accession>A0A498I3Z2</accession>
<reference evidence="1 2" key="1">
    <citation type="submission" date="2018-10" db="EMBL/GenBank/DDBJ databases">
        <title>A high-quality apple genome assembly.</title>
        <authorList>
            <person name="Hu J."/>
        </authorList>
    </citation>
    <scope>NUCLEOTIDE SEQUENCE [LARGE SCALE GENOMIC DNA]</scope>
    <source>
        <strain evidence="2">cv. HFTH1</strain>
        <tissue evidence="1">Young leaf</tissue>
    </source>
</reference>
<comment type="caution">
    <text evidence="1">The sequence shown here is derived from an EMBL/GenBank/DDBJ whole genome shotgun (WGS) entry which is preliminary data.</text>
</comment>
<dbReference type="EMBL" id="RDQH01000340">
    <property type="protein sequence ID" value="RXH76171.1"/>
    <property type="molecule type" value="Genomic_DNA"/>
</dbReference>
<keyword evidence="2" id="KW-1185">Reference proteome</keyword>
<evidence type="ECO:0000313" key="2">
    <source>
        <dbReference type="Proteomes" id="UP000290289"/>
    </source>
</evidence>